<organism evidence="4 5">
    <name type="scientific">Peltaster fructicola</name>
    <dbReference type="NCBI Taxonomy" id="286661"/>
    <lineage>
        <taxon>Eukaryota</taxon>
        <taxon>Fungi</taxon>
        <taxon>Dikarya</taxon>
        <taxon>Ascomycota</taxon>
        <taxon>Pezizomycotina</taxon>
        <taxon>Dothideomycetes</taxon>
        <taxon>Dothideomycetes incertae sedis</taxon>
        <taxon>Peltaster</taxon>
    </lineage>
</organism>
<dbReference type="Proteomes" id="UP000503462">
    <property type="component" value="Chromosome 3"/>
</dbReference>
<feature type="coiled-coil region" evidence="1">
    <location>
        <begin position="191"/>
        <end position="225"/>
    </location>
</feature>
<evidence type="ECO:0000313" key="5">
    <source>
        <dbReference type="Proteomes" id="UP000503462"/>
    </source>
</evidence>
<evidence type="ECO:0000313" key="4">
    <source>
        <dbReference type="EMBL" id="QIW99233.1"/>
    </source>
</evidence>
<protein>
    <recommendedName>
        <fullName evidence="3">Kinetochore protein Sos7 coiled-coil domain-containing protein</fullName>
    </recommendedName>
</protein>
<reference evidence="4 5" key="1">
    <citation type="journal article" date="2016" name="Sci. Rep.">
        <title>Peltaster fructicola genome reveals evolution from an invasive phytopathogen to an ectophytic parasite.</title>
        <authorList>
            <person name="Xu C."/>
            <person name="Chen H."/>
            <person name="Gleason M.L."/>
            <person name="Xu J.R."/>
            <person name="Liu H."/>
            <person name="Zhang R."/>
            <person name="Sun G."/>
        </authorList>
    </citation>
    <scope>NUCLEOTIDE SEQUENCE [LARGE SCALE GENOMIC DNA]</scope>
    <source>
        <strain evidence="4 5">LNHT1506</strain>
    </source>
</reference>
<keyword evidence="1" id="KW-0175">Coiled coil</keyword>
<dbReference type="GO" id="GO:0034501">
    <property type="term" value="P:protein localization to kinetochore"/>
    <property type="evidence" value="ECO:0007669"/>
    <property type="project" value="InterPro"/>
</dbReference>
<name>A0A6H0XWX8_9PEZI</name>
<dbReference type="Pfam" id="PF20882">
    <property type="entry name" value="Sos7"/>
    <property type="match status" value="1"/>
</dbReference>
<feature type="coiled-coil region" evidence="1">
    <location>
        <begin position="112"/>
        <end position="146"/>
    </location>
</feature>
<proteinExistence type="predicted"/>
<evidence type="ECO:0000256" key="2">
    <source>
        <dbReference type="SAM" id="MobiDB-lite"/>
    </source>
</evidence>
<sequence length="273" mass="31128">MNLDAALNELRGATELAIIRLTEPFFAAQSSTDDNNGNRISNASSTLSESGRDPAVLKADLQHYRDLFSKLRFSYVEQVTKEKFLKTITGDTPELVTSEENAALDGQNKEQKALLSEKKEDLRGMLQDLEAQARELARRYHEIELQTTQLEMLPIELEELDTKIASLEVKKEPHSDNPEMCLPLRETLALLAQRERESATLNAQIESLRALSSGREQEIQQLQEELGPLKSRREHAVESMRELETRRKTDTSTEYQARWLLSSEKVLKMMLDV</sequence>
<keyword evidence="5" id="KW-1185">Reference proteome</keyword>
<evidence type="ECO:0000259" key="3">
    <source>
        <dbReference type="Pfam" id="PF20882"/>
    </source>
</evidence>
<feature type="domain" description="Kinetochore protein Sos7 coiled-coil" evidence="3">
    <location>
        <begin position="66"/>
        <end position="140"/>
    </location>
</feature>
<dbReference type="GO" id="GO:0051315">
    <property type="term" value="P:attachment of mitotic spindle microtubules to kinetochore"/>
    <property type="evidence" value="ECO:0007669"/>
    <property type="project" value="TreeGrafter"/>
</dbReference>
<gene>
    <name evidence="4" type="ORF">AMS68_004751</name>
</gene>
<evidence type="ECO:0000256" key="1">
    <source>
        <dbReference type="SAM" id="Coils"/>
    </source>
</evidence>
<dbReference type="PANTHER" id="PTHR37329:SF1">
    <property type="entry name" value="KINETOCHORE PROTEIN SOS7"/>
    <property type="match status" value="1"/>
</dbReference>
<dbReference type="GO" id="GO:0000776">
    <property type="term" value="C:kinetochore"/>
    <property type="evidence" value="ECO:0007669"/>
    <property type="project" value="InterPro"/>
</dbReference>
<accession>A0A6H0XWX8</accession>
<dbReference type="AlphaFoldDB" id="A0A6H0XWX8"/>
<dbReference type="PANTHER" id="PTHR37329">
    <property type="entry name" value="KINETOCHORE PROTEIN SOS7"/>
    <property type="match status" value="1"/>
</dbReference>
<dbReference type="EMBL" id="CP051141">
    <property type="protein sequence ID" value="QIW99233.1"/>
    <property type="molecule type" value="Genomic_DNA"/>
</dbReference>
<dbReference type="OrthoDB" id="18959at2759"/>
<feature type="compositionally biased region" description="Polar residues" evidence="2">
    <location>
        <begin position="30"/>
        <end position="49"/>
    </location>
</feature>
<dbReference type="InterPro" id="IPR037475">
    <property type="entry name" value="Sos7"/>
</dbReference>
<dbReference type="InterPro" id="IPR048781">
    <property type="entry name" value="Sos7_CC"/>
</dbReference>
<feature type="region of interest" description="Disordered" evidence="2">
    <location>
        <begin position="30"/>
        <end position="52"/>
    </location>
</feature>